<feature type="domain" description="RNB" evidence="17">
    <location>
        <begin position="538"/>
        <end position="933"/>
    </location>
</feature>
<dbReference type="Pfam" id="PF17849">
    <property type="entry name" value="OB_Dis3"/>
    <property type="match status" value="1"/>
</dbReference>
<keyword evidence="9 18" id="KW-0269">Exonuclease</keyword>
<dbReference type="PANTHER" id="PTHR23355">
    <property type="entry name" value="RIBONUCLEASE"/>
    <property type="match status" value="1"/>
</dbReference>
<evidence type="ECO:0000256" key="14">
    <source>
        <dbReference type="ARBA" id="ARBA00077930"/>
    </source>
</evidence>
<evidence type="ECO:0000256" key="4">
    <source>
        <dbReference type="ARBA" id="ARBA00016366"/>
    </source>
</evidence>
<dbReference type="PANTHER" id="PTHR23355:SF30">
    <property type="entry name" value="DIS3-LIKE EXONUCLEASE 1"/>
    <property type="match status" value="1"/>
</dbReference>
<reference evidence="18 19" key="1">
    <citation type="journal article" date="2013" name="Nature">
        <title>The genomes of four tapeworm species reveal adaptations to parasitism.</title>
        <authorList>
            <person name="Tsai I.J."/>
            <person name="Zarowiecki M."/>
            <person name="Holroyd N."/>
            <person name="Garciarrubio A."/>
            <person name="Sanchez-Flores A."/>
            <person name="Brooks K.L."/>
            <person name="Tracey A."/>
            <person name="Bobes R.J."/>
            <person name="Fragoso G."/>
            <person name="Sciutto E."/>
            <person name="Aslett M."/>
            <person name="Beasley H."/>
            <person name="Bennett H.M."/>
            <person name="Cai J."/>
            <person name="Camicia F."/>
            <person name="Clark R."/>
            <person name="Cucher M."/>
            <person name="De Silva N."/>
            <person name="Day T.A."/>
            <person name="Deplazes P."/>
            <person name="Estrada K."/>
            <person name="Fernandez C."/>
            <person name="Holland P.W."/>
            <person name="Hou J."/>
            <person name="Hu S."/>
            <person name="Huckvale T."/>
            <person name="Hung S.S."/>
            <person name="Kamenetzky L."/>
            <person name="Keane J.A."/>
            <person name="Kiss F."/>
            <person name="Koziol U."/>
            <person name="Lambert O."/>
            <person name="Liu K."/>
            <person name="Luo X."/>
            <person name="Luo Y."/>
            <person name="Macchiaroli N."/>
            <person name="Nichol S."/>
            <person name="Paps J."/>
            <person name="Parkinson J."/>
            <person name="Pouchkina-Stantcheva N."/>
            <person name="Riddiford N."/>
            <person name="Rosenzvit M."/>
            <person name="Salinas G."/>
            <person name="Wasmuth J.D."/>
            <person name="Zamanian M."/>
            <person name="Zheng Y."/>
            <person name="Cai X."/>
            <person name="Soberon X."/>
            <person name="Olson P.D."/>
            <person name="Laclette J.P."/>
            <person name="Brehm K."/>
            <person name="Berriman M."/>
            <person name="Garciarrubio A."/>
            <person name="Bobes R.J."/>
            <person name="Fragoso G."/>
            <person name="Sanchez-Flores A."/>
            <person name="Estrada K."/>
            <person name="Cevallos M.A."/>
            <person name="Morett E."/>
            <person name="Gonzalez V."/>
            <person name="Portillo T."/>
            <person name="Ochoa-Leyva A."/>
            <person name="Jose M.V."/>
            <person name="Sciutto E."/>
            <person name="Landa A."/>
            <person name="Jimenez L."/>
            <person name="Valdes V."/>
            <person name="Carrero J.C."/>
            <person name="Larralde C."/>
            <person name="Morales-Montor J."/>
            <person name="Limon-Lason J."/>
            <person name="Soberon X."/>
            <person name="Laclette J.P."/>
        </authorList>
    </citation>
    <scope>NUCLEOTIDE SEQUENCE [LARGE SCALE GENOMIC DNA]</scope>
</reference>
<organism evidence="18">
    <name type="scientific">Echinococcus granulosus</name>
    <name type="common">Hydatid tapeworm</name>
    <dbReference type="NCBI Taxonomy" id="6210"/>
    <lineage>
        <taxon>Eukaryota</taxon>
        <taxon>Metazoa</taxon>
        <taxon>Spiralia</taxon>
        <taxon>Lophotrochozoa</taxon>
        <taxon>Platyhelminthes</taxon>
        <taxon>Cestoda</taxon>
        <taxon>Eucestoda</taxon>
        <taxon>Cyclophyllidea</taxon>
        <taxon>Taeniidae</taxon>
        <taxon>Echinococcus</taxon>
        <taxon>Echinococcus granulosus group</taxon>
    </lineage>
</organism>
<dbReference type="WBParaSite" id="EgrG_000518000">
    <property type="protein sequence ID" value="EgrG_000518000"/>
    <property type="gene ID" value="EgrG_000518000"/>
</dbReference>
<evidence type="ECO:0000256" key="5">
    <source>
        <dbReference type="ARBA" id="ARBA00022552"/>
    </source>
</evidence>
<dbReference type="Gene3D" id="3.40.50.1010">
    <property type="entry name" value="5'-nuclease"/>
    <property type="match status" value="1"/>
</dbReference>
<evidence type="ECO:0000256" key="8">
    <source>
        <dbReference type="ARBA" id="ARBA00022835"/>
    </source>
</evidence>
<proteinExistence type="inferred from homology"/>
<dbReference type="GO" id="GO:0016075">
    <property type="term" value="P:rRNA catabolic process"/>
    <property type="evidence" value="ECO:0007669"/>
    <property type="project" value="TreeGrafter"/>
</dbReference>
<dbReference type="GO" id="GO:0000956">
    <property type="term" value="P:nuclear-transcribed mRNA catabolic process"/>
    <property type="evidence" value="ECO:0007669"/>
    <property type="project" value="UniProtKB-ARBA"/>
</dbReference>
<protein>
    <recommendedName>
        <fullName evidence="4">DIS3-like exonuclease 1</fullName>
    </recommendedName>
    <alternativeName>
        <fullName evidence="13">Protein DIS3 homolog</fullName>
    </alternativeName>
    <alternativeName>
        <fullName evidence="14">Ribosomal RNA-processing protein 44</fullName>
    </alternativeName>
</protein>
<dbReference type="GO" id="GO:0003723">
    <property type="term" value="F:RNA binding"/>
    <property type="evidence" value="ECO:0007669"/>
    <property type="project" value="UniProtKB-KW"/>
</dbReference>
<dbReference type="Gene3D" id="2.40.50.140">
    <property type="entry name" value="Nucleic acid-binding proteins"/>
    <property type="match status" value="1"/>
</dbReference>
<dbReference type="GO" id="GO:0000176">
    <property type="term" value="C:nuclear exosome (RNase complex)"/>
    <property type="evidence" value="ECO:0007669"/>
    <property type="project" value="UniProtKB-ARBA"/>
</dbReference>
<dbReference type="GO" id="GO:0000175">
    <property type="term" value="F:3'-5'-RNA exonuclease activity"/>
    <property type="evidence" value="ECO:0007669"/>
    <property type="project" value="UniProtKB-ARBA"/>
</dbReference>
<keyword evidence="8" id="KW-0271">Exosome</keyword>
<evidence type="ECO:0000256" key="15">
    <source>
        <dbReference type="RuleBase" id="RU003901"/>
    </source>
</evidence>
<evidence type="ECO:0000256" key="11">
    <source>
        <dbReference type="ARBA" id="ARBA00022884"/>
    </source>
</evidence>
<evidence type="ECO:0000256" key="12">
    <source>
        <dbReference type="ARBA" id="ARBA00023242"/>
    </source>
</evidence>
<evidence type="ECO:0000256" key="3">
    <source>
        <dbReference type="ARBA" id="ARBA00005785"/>
    </source>
</evidence>
<accession>A0A068WM69</accession>
<feature type="region of interest" description="Disordered" evidence="16">
    <location>
        <begin position="1116"/>
        <end position="1188"/>
    </location>
</feature>
<evidence type="ECO:0000259" key="17">
    <source>
        <dbReference type="SMART" id="SM00955"/>
    </source>
</evidence>
<dbReference type="OrthoDB" id="372421at2759"/>
<dbReference type="FunFam" id="2.40.50.700:FF:000001">
    <property type="entry name" value="Exosome complex exonuclease exoribonuclease (Rrp44)"/>
    <property type="match status" value="1"/>
</dbReference>
<keyword evidence="11" id="KW-0694">RNA-binding</keyword>
<comment type="cofactor">
    <cofactor evidence="1">
        <name>Mg(2+)</name>
        <dbReference type="ChEBI" id="CHEBI:18420"/>
    </cofactor>
</comment>
<evidence type="ECO:0000256" key="16">
    <source>
        <dbReference type="SAM" id="MobiDB-lite"/>
    </source>
</evidence>
<evidence type="ECO:0000256" key="13">
    <source>
        <dbReference type="ARBA" id="ARBA00077221"/>
    </source>
</evidence>
<dbReference type="Gene3D" id="2.40.50.700">
    <property type="match status" value="1"/>
</dbReference>
<dbReference type="CDD" id="cd09862">
    <property type="entry name" value="PIN_Rrp44-like"/>
    <property type="match status" value="1"/>
</dbReference>
<dbReference type="Gene3D" id="2.40.50.690">
    <property type="match status" value="1"/>
</dbReference>
<dbReference type="GO" id="GO:0006364">
    <property type="term" value="P:rRNA processing"/>
    <property type="evidence" value="ECO:0007669"/>
    <property type="project" value="UniProtKB-KW"/>
</dbReference>
<evidence type="ECO:0000256" key="10">
    <source>
        <dbReference type="ARBA" id="ARBA00022842"/>
    </source>
</evidence>
<evidence type="ECO:0000256" key="6">
    <source>
        <dbReference type="ARBA" id="ARBA00022722"/>
    </source>
</evidence>
<name>A0A068WM69_ECHGR</name>
<evidence type="ECO:0000256" key="2">
    <source>
        <dbReference type="ARBA" id="ARBA00004123"/>
    </source>
</evidence>
<dbReference type="SMART" id="SM00955">
    <property type="entry name" value="RNB"/>
    <property type="match status" value="1"/>
</dbReference>
<dbReference type="GO" id="GO:0000177">
    <property type="term" value="C:cytoplasmic exosome (RNase complex)"/>
    <property type="evidence" value="ECO:0007669"/>
    <property type="project" value="TreeGrafter"/>
</dbReference>
<comment type="subcellular location">
    <subcellularLocation>
        <location evidence="2">Nucleus</location>
    </subcellularLocation>
</comment>
<dbReference type="AlphaFoldDB" id="A0A068WM69"/>
<keyword evidence="7" id="KW-0378">Hydrolase</keyword>
<sequence length="1219" mass="135547">MSASEKYAISRVKSEKVVTYVTPQGKGVRVTREVYLRKNMPCRTQSCPDNECHLGFSLPSDLKNIVIVDGFYALYFWEVFESVEIRGIVVTLSSLCYTQQQASSRAVYNRIRACLSDPVQCCVLFDNEFHEDCFRQSYPGESTLDYTTRLNWTAAQWYQSHLMGKVNVIFLTDNTEVALELARRNPSKDGVLVMDLATYLQTHHPNLTTVRQLYDSLCASLMSSQSVQNESASTIAAATTTSSLPQQPAYGDVYPAHLPESALIAGVRSGQFLQGVLRVSRFRSSTDAVVVLTDASALKHQADTQDTEFASRSELAINGMAHRNRAVDGDIVVVRLLPRHLWTMVSSNLMPSEAGIAEAMVSGLDNAGAADESGEAESKVGGVGGDIAAQPVPTSGLPCAFVVGVLTRNWRDYVCSYVPREMQEDKSASLSSTPGWIVATPWDRRIPRVRIFTTEPSKLAGIRFVVRMDRWDANSNYPSGHFVQSLGPIGDLETETQTILVEHGLAYRPFTDVQLDELKHLAAARGAWQVDPTEVARRRDLRSPSVSGNPLSEDTLVFSIDPPGCEDVDDALSVRWLGSEVEDVSNRRIQLGVHIADVTHFVKPNGNLDAEARRRSTSVYLADRRYDMLPGILSGDVCSLWSGVDRYAVSVIWELDPVSLEVLDVWYGRTVIRSAYKMTYQAAQTIADLKNVGTEVEPDAEKIFSGLGGLKDIGELVPELANKSKAEVLPRLARLYSAICMLVRIASQIRHLRVDRGGLELDSVEVSVKFENPKERTGALEDIVPKATLEMHSTVAEMMIFANHWVARQCLKFFPERSCLRRHPPPRPEFFDDLKRCAASRGFRLEVGSNKALSASLAMCVDPVDPEVNSMLRQLATRAMTNALYFSTGSEELTRDLFGHYGLALNLYTHFTSPIRRYADVIVHRVLLAAVEQSTTVTDTPTSPKGLYEHDELVVICRHMNERHWAAQQAQRSSIELFQALFFRDKPVDDACRYADAVIYQLRGSNGFSVMVPRYGLRGNVCLKQADGRIAWVSDAKTGRIIWLPADVPCEIVRSPISTQMGPHGLPPCDQLEVVKPDGARQSYRIFDYVTVYITIAESTAHSLGLRLELYAKEPKGRKKGKVNQPQPITTGDDGFKMHADAEVVESVRTMNMEKRRKRKKEGESEGGGMEEGDFDEPEKVNEHKAVIAQLHTPSSFYHQFRKLLRQGGAGREGSDSIA</sequence>
<gene>
    <name evidence="20" type="primary">EGR_07292</name>
    <name evidence="18" type="ORF">EgrG_000518000</name>
</gene>
<keyword evidence="5" id="KW-0698">rRNA processing</keyword>
<evidence type="ECO:0000313" key="19">
    <source>
        <dbReference type="Proteomes" id="UP000492820"/>
    </source>
</evidence>
<keyword evidence="12" id="KW-0539">Nucleus</keyword>
<keyword evidence="10" id="KW-0460">Magnesium</keyword>
<dbReference type="Pfam" id="PF00773">
    <property type="entry name" value="RNB"/>
    <property type="match status" value="1"/>
</dbReference>
<comment type="similarity">
    <text evidence="3 15">Belongs to the RNR ribonuclease family.</text>
</comment>
<dbReference type="SUPFAM" id="SSF50249">
    <property type="entry name" value="Nucleic acid-binding proteins"/>
    <property type="match status" value="2"/>
</dbReference>
<dbReference type="InterPro" id="IPR001900">
    <property type="entry name" value="RNase_II/R"/>
</dbReference>
<dbReference type="EMBL" id="LK028582">
    <property type="protein sequence ID" value="CDS20834.1"/>
    <property type="molecule type" value="Genomic_DNA"/>
</dbReference>
<evidence type="ECO:0000256" key="7">
    <source>
        <dbReference type="ARBA" id="ARBA00022801"/>
    </source>
</evidence>
<evidence type="ECO:0000256" key="9">
    <source>
        <dbReference type="ARBA" id="ARBA00022839"/>
    </source>
</evidence>
<reference evidence="18" key="2">
    <citation type="submission" date="2014-06" db="EMBL/GenBank/DDBJ databases">
        <authorList>
            <person name="Aslett M."/>
        </authorList>
    </citation>
    <scope>NUCLEOTIDE SEQUENCE</scope>
</reference>
<reference evidence="20" key="3">
    <citation type="submission" date="2020-10" db="UniProtKB">
        <authorList>
            <consortium name="WormBaseParasite"/>
        </authorList>
    </citation>
    <scope>IDENTIFICATION</scope>
</reference>
<dbReference type="Proteomes" id="UP000492820">
    <property type="component" value="Unassembled WGS sequence"/>
</dbReference>
<keyword evidence="6" id="KW-0540">Nuclease</keyword>
<evidence type="ECO:0000313" key="18">
    <source>
        <dbReference type="EMBL" id="CDS20834.1"/>
    </source>
</evidence>
<dbReference type="InterPro" id="IPR041505">
    <property type="entry name" value="Dis3_CSD2"/>
</dbReference>
<evidence type="ECO:0000256" key="1">
    <source>
        <dbReference type="ARBA" id="ARBA00001946"/>
    </source>
</evidence>
<dbReference type="InterPro" id="IPR050180">
    <property type="entry name" value="RNR_Ribonuclease"/>
</dbReference>
<dbReference type="PROSITE" id="PS01175">
    <property type="entry name" value="RIBONUCLEASE_II"/>
    <property type="match status" value="1"/>
</dbReference>
<evidence type="ECO:0000313" key="20">
    <source>
        <dbReference type="WBParaSite" id="EgrG_000518000"/>
    </source>
</evidence>
<dbReference type="InterPro" id="IPR012340">
    <property type="entry name" value="NA-bd_OB-fold"/>
</dbReference>
<dbReference type="InterPro" id="IPR022966">
    <property type="entry name" value="RNase_II/R_CS"/>
</dbReference>